<sequence>MSKGPKIVELTGIVDQIGDRLILRLDEESSKSLPSRGQVAVQLINSPETVVVEPDGRRGHWIPGEVLDLHPGQKVSLSVTIAEFWPEVKLPQDLAGALAEADDLHETWLGLTPMARWEWARWVKSTQSPTTRERRVQVSISKLRDGKRRPCCFDLSSCTDPEVAKSGKLIQ</sequence>
<comment type="caution">
    <text evidence="1">The sequence shown here is derived from an EMBL/GenBank/DDBJ whole genome shotgun (WGS) entry which is preliminary data.</text>
</comment>
<dbReference type="RefSeq" id="WP_188683928.1">
    <property type="nucleotide sequence ID" value="NZ_BMKX01000001.1"/>
</dbReference>
<dbReference type="Proteomes" id="UP000606115">
    <property type="component" value="Unassembled WGS sequence"/>
</dbReference>
<evidence type="ECO:0000313" key="1">
    <source>
        <dbReference type="EMBL" id="GGJ52314.1"/>
    </source>
</evidence>
<accession>A0ABQ2DBE5</accession>
<dbReference type="Pfam" id="PF13376">
    <property type="entry name" value="OmdA"/>
    <property type="match status" value="1"/>
</dbReference>
<dbReference type="EMBL" id="BMKX01000001">
    <property type="protein sequence ID" value="GGJ52314.1"/>
    <property type="molecule type" value="Genomic_DNA"/>
</dbReference>
<reference evidence="2" key="1">
    <citation type="journal article" date="2019" name="Int. J. Syst. Evol. Microbiol.">
        <title>The Global Catalogue of Microorganisms (GCM) 10K type strain sequencing project: providing services to taxonomists for standard genome sequencing and annotation.</title>
        <authorList>
            <consortium name="The Broad Institute Genomics Platform"/>
            <consortium name="The Broad Institute Genome Sequencing Center for Infectious Disease"/>
            <person name="Wu L."/>
            <person name="Ma J."/>
        </authorList>
    </citation>
    <scope>NUCLEOTIDE SEQUENCE [LARGE SCALE GENOMIC DNA]</scope>
    <source>
        <strain evidence="2">CGMCC 1.3685</strain>
    </source>
</reference>
<name>A0ABQ2DBE5_9MICC</name>
<organism evidence="1 2">
    <name type="scientific">Glutamicibacter ardleyensis</name>
    <dbReference type="NCBI Taxonomy" id="225894"/>
    <lineage>
        <taxon>Bacteria</taxon>
        <taxon>Bacillati</taxon>
        <taxon>Actinomycetota</taxon>
        <taxon>Actinomycetes</taxon>
        <taxon>Micrococcales</taxon>
        <taxon>Micrococcaceae</taxon>
        <taxon>Glutamicibacter</taxon>
    </lineage>
</organism>
<protein>
    <recommendedName>
        <fullName evidence="3">DUF1905 domain-containing protein</fullName>
    </recommendedName>
</protein>
<proteinExistence type="predicted"/>
<evidence type="ECO:0008006" key="3">
    <source>
        <dbReference type="Google" id="ProtNLM"/>
    </source>
</evidence>
<evidence type="ECO:0000313" key="2">
    <source>
        <dbReference type="Proteomes" id="UP000606115"/>
    </source>
</evidence>
<gene>
    <name evidence="1" type="ORF">GCM10007173_08650</name>
</gene>
<dbReference type="GeneID" id="303303256"/>
<keyword evidence="2" id="KW-1185">Reference proteome</keyword>